<sequence>MAQIAEAGTEKPLILPPRALNKALAESADRAQRLARAFGQKVPSRPVVPGVQPGTGKHGVSR</sequence>
<name>A0ABQ3G8B0_9BURK</name>
<evidence type="ECO:0000313" key="2">
    <source>
        <dbReference type="EMBL" id="GHC94896.1"/>
    </source>
</evidence>
<proteinExistence type="predicted"/>
<dbReference type="EMBL" id="BMYK01000019">
    <property type="protein sequence ID" value="GHC94896.1"/>
    <property type="molecule type" value="Genomic_DNA"/>
</dbReference>
<dbReference type="Proteomes" id="UP000626210">
    <property type="component" value="Unassembled WGS sequence"/>
</dbReference>
<feature type="region of interest" description="Disordered" evidence="1">
    <location>
        <begin position="37"/>
        <end position="62"/>
    </location>
</feature>
<protein>
    <submittedName>
        <fullName evidence="2">Uncharacterized protein</fullName>
    </submittedName>
</protein>
<gene>
    <name evidence="2" type="ORF">GCM10007320_47260</name>
</gene>
<keyword evidence="3" id="KW-1185">Reference proteome</keyword>
<organism evidence="2 3">
    <name type="scientific">Pseudorhodoferax aquiterrae</name>
    <dbReference type="NCBI Taxonomy" id="747304"/>
    <lineage>
        <taxon>Bacteria</taxon>
        <taxon>Pseudomonadati</taxon>
        <taxon>Pseudomonadota</taxon>
        <taxon>Betaproteobacteria</taxon>
        <taxon>Burkholderiales</taxon>
        <taxon>Comamonadaceae</taxon>
    </lineage>
</organism>
<evidence type="ECO:0000313" key="3">
    <source>
        <dbReference type="Proteomes" id="UP000626210"/>
    </source>
</evidence>
<comment type="caution">
    <text evidence="2">The sequence shown here is derived from an EMBL/GenBank/DDBJ whole genome shotgun (WGS) entry which is preliminary data.</text>
</comment>
<reference evidence="3" key="1">
    <citation type="journal article" date="2019" name="Int. J. Syst. Evol. Microbiol.">
        <title>The Global Catalogue of Microorganisms (GCM) 10K type strain sequencing project: providing services to taxonomists for standard genome sequencing and annotation.</title>
        <authorList>
            <consortium name="The Broad Institute Genomics Platform"/>
            <consortium name="The Broad Institute Genome Sequencing Center for Infectious Disease"/>
            <person name="Wu L."/>
            <person name="Ma J."/>
        </authorList>
    </citation>
    <scope>NUCLEOTIDE SEQUENCE [LARGE SCALE GENOMIC DNA]</scope>
    <source>
        <strain evidence="3">KCTC 23314</strain>
    </source>
</reference>
<accession>A0ABQ3G8B0</accession>
<evidence type="ECO:0000256" key="1">
    <source>
        <dbReference type="SAM" id="MobiDB-lite"/>
    </source>
</evidence>